<dbReference type="RefSeq" id="WP_129080194.1">
    <property type="nucleotide sequence ID" value="NZ_QOUX01000047.1"/>
</dbReference>
<name>A0A4Q0VMD9_9BACI</name>
<feature type="repeat" description="TPR" evidence="1">
    <location>
        <begin position="112"/>
        <end position="145"/>
    </location>
</feature>
<dbReference type="PANTHER" id="PTHR43681:SF1">
    <property type="entry name" value="SARCALUMENIN"/>
    <property type="match status" value="1"/>
</dbReference>
<accession>A0A4Q0VMD9</accession>
<comment type="caution">
    <text evidence="2">The sequence shown here is derived from an EMBL/GenBank/DDBJ whole genome shotgun (WGS) entry which is preliminary data.</text>
</comment>
<gene>
    <name evidence="2" type="ORF">DS745_20955</name>
</gene>
<sequence length="904" mass="105323">MTLENELITKKYFETLLTDQTGDHPGQFLGSLFIDQQKHEQADLSDIRFSQGEVYFRDKDFEAAIFKWEKVENSLEQWARKNMGDAYFELGLFSKAIELYKSVATESVTLKSEVALKLFSIYKEQEKLDSAADVIKKAVSLNPDYPYVTESARKFFEEHRDWSSAIELAVNEAIRTERLEWFEVMNFYVDEGLTKPTPPDYFTKLLVVLYNVNHRSFEKLVVSLWESYKGEESYFSWVREIDRLFLQLEINPLDTWEGMSGKYHETYLELINGDFLIHEISDMIPTLLTNWLEVASSSHDVLAASSVLAWNETFEEAINQKTIDKAEHIIKHSLQEDTNLQQSIKLFKDIVKWSDSFELDIHVDQRLKWFVEKVCDLQTSPILLGGMSGSGKTSVIDSLLGCSNVSAPLCPAVFYGYGRETEIYEITNQSTQLISSLAELKEDLPKSSIVDVRFPSNFLLDHQISMVDIRDFDQKEELSFIRLADALLYVLPVTTVFTAKDRERLTKIQEMIPVHFLLLTDAIFYEKDASALAEKIRSRMLGYFPKANITIYSKHDTSSRQMEEMSSFIQTAVKGALSTEKRNEKLLFFVRETLAYLLKKRVETEIDLTETIRWKEDMVSKLHAAVHQVSDLEKEKNEVLQTSYRKMKEDMKQELKTNIPKLLSDCSALVNEERDFQTIHIDLNEQMNERIYQYVQHTILPRYSKEIAIWLEKCTEELSLSSNFLKEMAEGFTTMYKGQHFSFDCDFQVLDDWKRDSHRLSKGVRLDKMNIINRYTPSQLVLKSAGKLLGTLSNKTMLCNLYQKLIEKEDFEKIAGTITNQFMIQFELFEKGIERDISMFFSQSFQVLHEVIENEQQDIQYKKDALQRLKSNPEKYLDPIMLFNVRLLQYDLLQRKATVNPSYV</sequence>
<evidence type="ECO:0000256" key="1">
    <source>
        <dbReference type="PROSITE-ProRule" id="PRU00339"/>
    </source>
</evidence>
<dbReference type="EMBL" id="QOUX01000047">
    <property type="protein sequence ID" value="RXI96214.1"/>
    <property type="molecule type" value="Genomic_DNA"/>
</dbReference>
<dbReference type="Proteomes" id="UP000290649">
    <property type="component" value="Unassembled WGS sequence"/>
</dbReference>
<dbReference type="AlphaFoldDB" id="A0A4Q0VMD9"/>
<dbReference type="SUPFAM" id="SSF52540">
    <property type="entry name" value="P-loop containing nucleoside triphosphate hydrolases"/>
    <property type="match status" value="1"/>
</dbReference>
<evidence type="ECO:0000313" key="2">
    <source>
        <dbReference type="EMBL" id="RXI96214.1"/>
    </source>
</evidence>
<keyword evidence="1" id="KW-0802">TPR repeat</keyword>
<evidence type="ECO:0000313" key="3">
    <source>
        <dbReference type="Proteomes" id="UP000290649"/>
    </source>
</evidence>
<keyword evidence="3" id="KW-1185">Reference proteome</keyword>
<reference evidence="2 3" key="1">
    <citation type="journal article" date="2019" name="Int. J. Syst. Evol. Microbiol.">
        <title>Anaerobacillus alkaliphilus sp. nov., a novel alkaliphilic and moderately halophilic bacterium.</title>
        <authorList>
            <person name="Borsodi A.K."/>
            <person name="Aszalos J.M."/>
            <person name="Bihari P."/>
            <person name="Nagy I."/>
            <person name="Schumann P."/>
            <person name="Sproer C."/>
            <person name="Kovacs A.L."/>
            <person name="Boka K."/>
            <person name="Dobosy P."/>
            <person name="Ovari M."/>
            <person name="Szili-Kovacs T."/>
            <person name="Toth E."/>
        </authorList>
    </citation>
    <scope>NUCLEOTIDE SEQUENCE [LARGE SCALE GENOMIC DNA]</scope>
    <source>
        <strain evidence="2 3">B16-10</strain>
    </source>
</reference>
<dbReference type="InterPro" id="IPR011990">
    <property type="entry name" value="TPR-like_helical_dom_sf"/>
</dbReference>
<dbReference type="SUPFAM" id="SSF48452">
    <property type="entry name" value="TPR-like"/>
    <property type="match status" value="1"/>
</dbReference>
<dbReference type="Pfam" id="PF13181">
    <property type="entry name" value="TPR_8"/>
    <property type="match status" value="1"/>
</dbReference>
<dbReference type="OrthoDB" id="2953146at2"/>
<dbReference type="Gene3D" id="3.40.50.300">
    <property type="entry name" value="P-loop containing nucleotide triphosphate hydrolases"/>
    <property type="match status" value="1"/>
</dbReference>
<protein>
    <submittedName>
        <fullName evidence="2">GTP-binding protein</fullName>
    </submittedName>
</protein>
<organism evidence="2 3">
    <name type="scientific">Anaerobacillus alkaliphilus</name>
    <dbReference type="NCBI Taxonomy" id="1548597"/>
    <lineage>
        <taxon>Bacteria</taxon>
        <taxon>Bacillati</taxon>
        <taxon>Bacillota</taxon>
        <taxon>Bacilli</taxon>
        <taxon>Bacillales</taxon>
        <taxon>Bacillaceae</taxon>
        <taxon>Anaerobacillus</taxon>
    </lineage>
</organism>
<proteinExistence type="predicted"/>
<dbReference type="Gene3D" id="1.25.40.10">
    <property type="entry name" value="Tetratricopeptide repeat domain"/>
    <property type="match status" value="1"/>
</dbReference>
<dbReference type="InterPro" id="IPR019734">
    <property type="entry name" value="TPR_rpt"/>
</dbReference>
<dbReference type="PROSITE" id="PS50005">
    <property type="entry name" value="TPR"/>
    <property type="match status" value="1"/>
</dbReference>
<dbReference type="InterPro" id="IPR027417">
    <property type="entry name" value="P-loop_NTPase"/>
</dbReference>
<dbReference type="InterPro" id="IPR051943">
    <property type="entry name" value="TRAFAC_Dynamin-like_GTPase"/>
</dbReference>
<dbReference type="PANTHER" id="PTHR43681">
    <property type="entry name" value="TRANSMEMBRANE GTPASE FZO"/>
    <property type="match status" value="1"/>
</dbReference>